<proteinExistence type="inferred from homology"/>
<name>A0A8J6B4X8_9EUKA</name>
<comment type="similarity">
    <text evidence="1 4">Belongs to the eukaryotic ribosomal protein eS6 family.</text>
</comment>
<dbReference type="PIRSF" id="PIRSF002129">
    <property type="entry name" value="Ribosom_S6_euk"/>
    <property type="match status" value="1"/>
</dbReference>
<gene>
    <name evidence="5" type="ORF">J8273_8155</name>
</gene>
<dbReference type="InterPro" id="IPR001377">
    <property type="entry name" value="Ribosomal_eS6"/>
</dbReference>
<dbReference type="InterPro" id="IPR018282">
    <property type="entry name" value="Ribosomal_eS6_CS"/>
</dbReference>
<sequence length="216" mass="24571">MKLNLSFPVNGTNKVVEIEDEKKLAIFYDKRMSQEVPLDVLGEEFTGYVAKITGGNDKQGFPMYQGVLVPHRVRLLMKPGNKCYTPRREGEFKRKSVRGCIVSHDLSALALCITKKGLADLPGLTDATNPRRLGPKRASNIRKMFNLEKTDDVRKFVVRRSVTTKGGHTKSKAPKIQRLVTAQTIQRKRHLQKVKMANWRRSIAEAKEYKTKYGRA</sequence>
<keyword evidence="6" id="KW-1185">Reference proteome</keyword>
<evidence type="ECO:0000313" key="6">
    <source>
        <dbReference type="Proteomes" id="UP000717585"/>
    </source>
</evidence>
<dbReference type="GO" id="GO:0006412">
    <property type="term" value="P:translation"/>
    <property type="evidence" value="ECO:0007669"/>
    <property type="project" value="InterPro"/>
</dbReference>
<evidence type="ECO:0000256" key="1">
    <source>
        <dbReference type="ARBA" id="ARBA00009312"/>
    </source>
</evidence>
<dbReference type="Proteomes" id="UP000717585">
    <property type="component" value="Unassembled WGS sequence"/>
</dbReference>
<dbReference type="EMBL" id="JAHDYR010000066">
    <property type="protein sequence ID" value="KAG9390117.1"/>
    <property type="molecule type" value="Genomic_DNA"/>
</dbReference>
<evidence type="ECO:0000256" key="2">
    <source>
        <dbReference type="ARBA" id="ARBA00022980"/>
    </source>
</evidence>
<dbReference type="Gene3D" id="1.20.5.2650">
    <property type="match status" value="1"/>
</dbReference>
<evidence type="ECO:0000256" key="3">
    <source>
        <dbReference type="ARBA" id="ARBA00023274"/>
    </source>
</evidence>
<dbReference type="PROSITE" id="PS00578">
    <property type="entry name" value="RIBOSOMAL_S6E"/>
    <property type="match status" value="1"/>
</dbReference>
<dbReference type="GO" id="GO:0005840">
    <property type="term" value="C:ribosome"/>
    <property type="evidence" value="ECO:0007669"/>
    <property type="project" value="UniProtKB-KW"/>
</dbReference>
<dbReference type="AlphaFoldDB" id="A0A8J6B4X8"/>
<keyword evidence="3 4" id="KW-0687">Ribonucleoprotein</keyword>
<dbReference type="Pfam" id="PF01092">
    <property type="entry name" value="Ribosomal_S6e"/>
    <property type="match status" value="1"/>
</dbReference>
<reference evidence="5" key="1">
    <citation type="submission" date="2021-05" db="EMBL/GenBank/DDBJ databases">
        <title>A free-living protist that lacks canonical eukaryotic 1 DNA replication and segregation systems.</title>
        <authorList>
            <person name="Salas-Leiva D.E."/>
            <person name="Tromer E.C."/>
            <person name="Curtis B.A."/>
            <person name="Jerlstrom-Hultqvist J."/>
            <person name="Kolisko M."/>
            <person name="Yi Z."/>
            <person name="Salas-Leiva J.S."/>
            <person name="Gallot-Lavallee L."/>
            <person name="Kops G.J.P.L."/>
            <person name="Archibald J.M."/>
            <person name="Simpson A.G.B."/>
            <person name="Roger A.J."/>
        </authorList>
    </citation>
    <scope>NUCLEOTIDE SEQUENCE</scope>
    <source>
        <strain evidence="5">BICM</strain>
    </source>
</reference>
<dbReference type="GO" id="GO:1990904">
    <property type="term" value="C:ribonucleoprotein complex"/>
    <property type="evidence" value="ECO:0007669"/>
    <property type="project" value="UniProtKB-KW"/>
</dbReference>
<dbReference type="SMART" id="SM01405">
    <property type="entry name" value="Ribosomal_S6e"/>
    <property type="match status" value="1"/>
</dbReference>
<dbReference type="OrthoDB" id="10260596at2759"/>
<dbReference type="PANTHER" id="PTHR11502">
    <property type="entry name" value="40S RIBOSOMAL PROTEIN S6"/>
    <property type="match status" value="1"/>
</dbReference>
<evidence type="ECO:0000256" key="4">
    <source>
        <dbReference type="PIRNR" id="PIRNR002129"/>
    </source>
</evidence>
<comment type="caution">
    <text evidence="5">The sequence shown here is derived from an EMBL/GenBank/DDBJ whole genome shotgun (WGS) entry which is preliminary data.</text>
</comment>
<keyword evidence="2 4" id="KW-0689">Ribosomal protein</keyword>
<dbReference type="InterPro" id="IPR014401">
    <property type="entry name" value="Ribosomal_eS6-like"/>
</dbReference>
<accession>A0A8J6B4X8</accession>
<protein>
    <recommendedName>
        <fullName evidence="4">40S ribosomal protein S6</fullName>
    </recommendedName>
</protein>
<evidence type="ECO:0000313" key="5">
    <source>
        <dbReference type="EMBL" id="KAG9390117.1"/>
    </source>
</evidence>
<organism evidence="5 6">
    <name type="scientific">Carpediemonas membranifera</name>
    <dbReference type="NCBI Taxonomy" id="201153"/>
    <lineage>
        <taxon>Eukaryota</taxon>
        <taxon>Metamonada</taxon>
        <taxon>Carpediemonas-like organisms</taxon>
        <taxon>Carpediemonas</taxon>
    </lineage>
</organism>
<dbReference type="GO" id="GO:0003735">
    <property type="term" value="F:structural constituent of ribosome"/>
    <property type="evidence" value="ECO:0007669"/>
    <property type="project" value="InterPro"/>
</dbReference>